<dbReference type="AlphaFoldDB" id="A0A7X5LQB0"/>
<evidence type="ECO:0000313" key="1">
    <source>
        <dbReference type="EMBL" id="NDV92770.1"/>
    </source>
</evidence>
<dbReference type="Proteomes" id="UP000470213">
    <property type="component" value="Unassembled WGS sequence"/>
</dbReference>
<proteinExistence type="predicted"/>
<accession>A0A7X5LQB0</accession>
<reference evidence="1 2" key="1">
    <citation type="submission" date="2020-01" db="EMBL/GenBank/DDBJ databases">
        <authorList>
            <person name="Chen J."/>
            <person name="Zhu S."/>
            <person name="Yang J."/>
        </authorList>
    </citation>
    <scope>NUCLEOTIDE SEQUENCE [LARGE SCALE GENOMIC DNA]</scope>
    <source>
        <strain evidence="1 2">345S023</strain>
    </source>
</reference>
<protein>
    <submittedName>
        <fullName evidence="1">Uncharacterized protein</fullName>
    </submittedName>
</protein>
<comment type="caution">
    <text evidence="1">The sequence shown here is derived from an EMBL/GenBank/DDBJ whole genome shotgun (WGS) entry which is preliminary data.</text>
</comment>
<dbReference type="EMBL" id="JAAAWN010000028">
    <property type="protein sequence ID" value="NDV92770.1"/>
    <property type="molecule type" value="Genomic_DNA"/>
</dbReference>
<name>A0A7X5LQB0_9ALTE</name>
<gene>
    <name evidence="1" type="ORF">GTH32_16465</name>
</gene>
<sequence length="364" mass="40328">MLAYLVSSITSVKLNMFKRVSALRALQQGLGCALMCSVCLCAFAQGQTSPSGNVDISVFSTYPSDQVLARCKQAVAAKECIQDSIAPEVFVKALSSRGWFNRVAAFSDALDYELLIAHTSGPSSSEDTIEALHFTEVTLLWRGMEIDSRIIENAFPQDVNNLEKAVTVLTDWFHYSQHSALFTAAFLYSSLSASNYVDELVVPSTLGDFARLDTQLYPDPFKGVITRYTHREFEEALVDVTVYPILAPLEHDKDQILIKQLKADWEKAEAVAEHQALTLYKQPAAARYQANSEHAGWRLGIKAESATQDTIYATTYVFQQHDKIVKIATTFPSTQSDPIANALIAQIAVPEESSLMMQVRPLIK</sequence>
<keyword evidence="2" id="KW-1185">Reference proteome</keyword>
<organism evidence="1 2">
    <name type="scientific">Alteromonas profundi</name>
    <dbReference type="NCBI Taxonomy" id="2696062"/>
    <lineage>
        <taxon>Bacteria</taxon>
        <taxon>Pseudomonadati</taxon>
        <taxon>Pseudomonadota</taxon>
        <taxon>Gammaproteobacteria</taxon>
        <taxon>Alteromonadales</taxon>
        <taxon>Alteromonadaceae</taxon>
        <taxon>Alteromonas/Salinimonas group</taxon>
        <taxon>Alteromonas</taxon>
    </lineage>
</organism>
<evidence type="ECO:0000313" key="2">
    <source>
        <dbReference type="Proteomes" id="UP000470213"/>
    </source>
</evidence>